<dbReference type="RefSeq" id="XP_005096718.2">
    <property type="nucleotide sequence ID" value="XM_005096661.3"/>
</dbReference>
<dbReference type="CDD" id="cd06768">
    <property type="entry name" value="PDZ_NHERF-like"/>
    <property type="match status" value="2"/>
</dbReference>
<dbReference type="InterPro" id="IPR036034">
    <property type="entry name" value="PDZ_sf"/>
</dbReference>
<dbReference type="InterPro" id="IPR001478">
    <property type="entry name" value="PDZ"/>
</dbReference>
<feature type="compositionally biased region" description="Low complexity" evidence="2">
    <location>
        <begin position="128"/>
        <end position="141"/>
    </location>
</feature>
<keyword evidence="1" id="KW-0677">Repeat</keyword>
<dbReference type="PANTHER" id="PTHR14191:SF28">
    <property type="entry name" value="GH04176P-RELATED"/>
    <property type="match status" value="1"/>
</dbReference>
<dbReference type="InterPro" id="IPR051067">
    <property type="entry name" value="NHER"/>
</dbReference>
<evidence type="ECO:0000259" key="3">
    <source>
        <dbReference type="PROSITE" id="PS50106"/>
    </source>
</evidence>
<evidence type="ECO:0000256" key="1">
    <source>
        <dbReference type="ARBA" id="ARBA00022737"/>
    </source>
</evidence>
<dbReference type="SMART" id="SM00228">
    <property type="entry name" value="PDZ"/>
    <property type="match status" value="2"/>
</dbReference>
<keyword evidence="4" id="KW-1185">Reference proteome</keyword>
<dbReference type="PROSITE" id="PS50106">
    <property type="entry name" value="PDZ"/>
    <property type="match status" value="2"/>
</dbReference>
<dbReference type="SUPFAM" id="SSF50156">
    <property type="entry name" value="PDZ domain-like"/>
    <property type="match status" value="2"/>
</dbReference>
<dbReference type="Gene3D" id="2.30.42.10">
    <property type="match status" value="2"/>
</dbReference>
<accession>A0ABM0JLV2</accession>
<gene>
    <name evidence="5" type="primary">LOC101862178</name>
</gene>
<feature type="compositionally biased region" description="Pro residues" evidence="2">
    <location>
        <begin position="142"/>
        <end position="152"/>
    </location>
</feature>
<evidence type="ECO:0000256" key="2">
    <source>
        <dbReference type="SAM" id="MobiDB-lite"/>
    </source>
</evidence>
<dbReference type="Pfam" id="PF00595">
    <property type="entry name" value="PDZ"/>
    <property type="match status" value="2"/>
</dbReference>
<feature type="domain" description="PDZ" evidence="3">
    <location>
        <begin position="25"/>
        <end position="95"/>
    </location>
</feature>
<evidence type="ECO:0000313" key="5">
    <source>
        <dbReference type="RefSeq" id="XP_005096718.2"/>
    </source>
</evidence>
<feature type="compositionally biased region" description="Pro residues" evidence="2">
    <location>
        <begin position="535"/>
        <end position="554"/>
    </location>
</feature>
<organism evidence="4 5">
    <name type="scientific">Aplysia californica</name>
    <name type="common">California sea hare</name>
    <dbReference type="NCBI Taxonomy" id="6500"/>
    <lineage>
        <taxon>Eukaryota</taxon>
        <taxon>Metazoa</taxon>
        <taxon>Spiralia</taxon>
        <taxon>Lophotrochozoa</taxon>
        <taxon>Mollusca</taxon>
        <taxon>Gastropoda</taxon>
        <taxon>Heterobranchia</taxon>
        <taxon>Euthyneura</taxon>
        <taxon>Tectipleura</taxon>
        <taxon>Aplysiida</taxon>
        <taxon>Aplysioidea</taxon>
        <taxon>Aplysiidae</taxon>
        <taxon>Aplysia</taxon>
    </lineage>
</organism>
<feature type="domain" description="PDZ" evidence="3">
    <location>
        <begin position="187"/>
        <end position="267"/>
    </location>
</feature>
<evidence type="ECO:0000313" key="4">
    <source>
        <dbReference type="Proteomes" id="UP000694888"/>
    </source>
</evidence>
<sequence length="600" mass="65551">MSGDVPEEFRPRQCHVVKWPEFQGYGFNLHAEKGKAGQYIGKVDGNSPAEAAGLKEGDRIVEVNNVNIGNENHQQVVARVRSGGEETRLLVVDTNADNWYKEQKKVIKGDLPEVLFISAARNVEEPQVETVPEPVEVAQEPEPVPEPVVEPEPVPEPEPEPVVAAVVSSEPSNGVNGDTTHRPRLCHLRIWPHFQGYGFNLHAERDKPGQYIGLVDDDSPASTAGLKVNDRIVEVNGVNIEQQTHTEVISRIKEVPGQTRLLVVDREADQYFREKGVAVSSYLPETEFLSSADPNDVQGQPETVDLDQEVAVTPAPAAVAAAAVVVEQQAEEEVTFEMKEEEEEVAALVAAVDDLEVTNGQFAADDSDADDNDVVRAAEEDVTNEFNAVVEQAGLEVEEEEVSARVEVVQQEEEEEPALPPPPPIEYPIAVPEPLEPEPLEPEPLEPEPLEPEPLEPEPLEPEPLEPELSEPEQSEPEQLGLELMTPPPAVEVEAVNGEQPSEPEPAPEPEYTLASSEPTPQPQPSPTPVREEPAPPAPEPTPAPVSAPQPTTPAPAGTDALGMGLSVAEMKERLKAKKKQDPRLSKMSFEQKYKDFQRL</sequence>
<name>A0ABM0JLV2_APLCA</name>
<feature type="compositionally biased region" description="Acidic residues" evidence="2">
    <location>
        <begin position="435"/>
        <end position="476"/>
    </location>
</feature>
<protein>
    <submittedName>
        <fullName evidence="5">Na(+)/H(+) exchange regulatory cofactor NHE-RF1</fullName>
    </submittedName>
</protein>
<feature type="region of interest" description="Disordered" evidence="2">
    <location>
        <begin position="398"/>
        <end position="600"/>
    </location>
</feature>
<dbReference type="Proteomes" id="UP000694888">
    <property type="component" value="Unplaced"/>
</dbReference>
<dbReference type="GeneID" id="101862178"/>
<feature type="region of interest" description="Disordered" evidence="2">
    <location>
        <begin position="127"/>
        <end position="159"/>
    </location>
</feature>
<feature type="compositionally biased region" description="Basic and acidic residues" evidence="2">
    <location>
        <begin position="570"/>
        <end position="600"/>
    </location>
</feature>
<dbReference type="PANTHER" id="PTHR14191">
    <property type="entry name" value="PDZ DOMAIN CONTAINING PROTEIN"/>
    <property type="match status" value="1"/>
</dbReference>
<reference evidence="5" key="1">
    <citation type="submission" date="2025-08" db="UniProtKB">
        <authorList>
            <consortium name="RefSeq"/>
        </authorList>
    </citation>
    <scope>IDENTIFICATION</scope>
</reference>
<proteinExistence type="predicted"/>